<sequence length="858" mass="95072">MQFDAFAPALITLPSIRALCKPRASEQNKKRNLLPVDNFSQSTHYLPCFLTSANSSVGSADGSFASDRSEKNISGFKIMTVTRGYTEEADKILDYLEYGIFDALQKQYLRSFVFAIYLDNQDPNNIVEAYTFNFQYYRVPGSNAAIPVMTLGEDLMKLSISGSKTRDPVVDATKKGKIPTLGEVKRSVKALIKNLIQATTQMDTLPKRRFATFKLFYYDHTPDDYEPPHFRAGDAAKDKWFFTTHDRQEVPEKCSVGQIETGWHGVDVRVASVSAYLPTLEDNNAPFSGTTVQGNGLHAPPLTPAEEAETRLQQIELQKEDAQKRHVVWDAEEGLADADAEGENDDGRQVLGAWRIRQTGSMEFVGPLGMRDGDGNIVPLPCEPDDSAKELSPSAECLFQGVKEKVPRHVGQLELSSASAECTQTQCVDQTQIQGPLFIPDPPSSSPLSSPCPSPTPRPAPCRVATGAKRRPVLPPSFNSTLPPSDPIQSSCPSIPPTQVEEPCESIDTQMLTETVIARRTAALAEPDTDMLDMSTQVENGLALTESALIQKSPDAVLACECGVDVEDSDCLFCDGGCNHWFHVWCMGYHSGIASDLPEKFICFDCRVRADQNWDLIMVHNLHPRMMAKFRDLALFRRAIKICEQSNPENLAAFAKLIGCESLVASQLFKRLETEGFIALENREQDDLGMMETTTYSSKSKNKKGTRSRPTRRKTTHKPRYVFVRTIINTQEYQDYFNPSPDVEKRILGLAELASSFTPARRSNRKRGNQIKRQGRTVNAKESVEEVPATPDAEMEISAPAAAGSQTQAETQLNLETQDEEMDLEPELKRKTSTASDDSQRNAKKVKISIGPAVDLGD</sequence>
<accession>A0ACC1TC72</accession>
<proteinExistence type="predicted"/>
<name>A0ACC1TC72_9APHY</name>
<dbReference type="Proteomes" id="UP001148662">
    <property type="component" value="Unassembled WGS sequence"/>
</dbReference>
<comment type="caution">
    <text evidence="1">The sequence shown here is derived from an EMBL/GenBank/DDBJ whole genome shotgun (WGS) entry which is preliminary data.</text>
</comment>
<protein>
    <submittedName>
        <fullName evidence="1">Uncharacterized protein</fullName>
    </submittedName>
</protein>
<evidence type="ECO:0000313" key="2">
    <source>
        <dbReference type="Proteomes" id="UP001148662"/>
    </source>
</evidence>
<evidence type="ECO:0000313" key="1">
    <source>
        <dbReference type="EMBL" id="KAJ3558173.1"/>
    </source>
</evidence>
<organism evidence="1 2">
    <name type="scientific">Phlebia brevispora</name>
    <dbReference type="NCBI Taxonomy" id="194682"/>
    <lineage>
        <taxon>Eukaryota</taxon>
        <taxon>Fungi</taxon>
        <taxon>Dikarya</taxon>
        <taxon>Basidiomycota</taxon>
        <taxon>Agaricomycotina</taxon>
        <taxon>Agaricomycetes</taxon>
        <taxon>Polyporales</taxon>
        <taxon>Meruliaceae</taxon>
        <taxon>Phlebia</taxon>
    </lineage>
</organism>
<dbReference type="EMBL" id="JANHOG010000106">
    <property type="protein sequence ID" value="KAJ3558173.1"/>
    <property type="molecule type" value="Genomic_DNA"/>
</dbReference>
<keyword evidence="2" id="KW-1185">Reference proteome</keyword>
<reference evidence="1" key="1">
    <citation type="submission" date="2022-07" db="EMBL/GenBank/DDBJ databases">
        <title>Genome Sequence of Phlebia brevispora.</title>
        <authorList>
            <person name="Buettner E."/>
        </authorList>
    </citation>
    <scope>NUCLEOTIDE SEQUENCE</scope>
    <source>
        <strain evidence="1">MPL23</strain>
    </source>
</reference>
<gene>
    <name evidence="1" type="ORF">NM688_g1079</name>
</gene>